<comment type="caution">
    <text evidence="2">The sequence shown here is derived from an EMBL/GenBank/DDBJ whole genome shotgun (WGS) entry which is preliminary data.</text>
</comment>
<dbReference type="EMBL" id="WWCM01000002">
    <property type="protein sequence ID" value="MYM38643.1"/>
    <property type="molecule type" value="Genomic_DNA"/>
</dbReference>
<accession>A0ABW9VGQ4</accession>
<sequence length="235" mass="26248">MAAIKARIRRGRQKRYDSAIKQFESSRSSLQDQCRQLQAALRALRSDYAKHGALSLYASCFDELAAFISAWRTVSRLAGASSMQADLATNQFDEEAKAMVLQIAEQHQRGLGAPSAVRALSLAHAVCDERFQSKLATIDRIPPELEPAFEAYCDAADDYLHTASLASMTGSTAIDADRKRMLNQLNAGRRTLAHQIAVMPMGHHKEHWQSQLSEHTEEFDRKRAELAKSYVRDAI</sequence>
<dbReference type="Proteomes" id="UP000478090">
    <property type="component" value="Unassembled WGS sequence"/>
</dbReference>
<name>A0ABW9VGQ4_9BURK</name>
<reference evidence="2 3" key="1">
    <citation type="submission" date="2019-12" db="EMBL/GenBank/DDBJ databases">
        <title>Novel species isolated from a subtropical stream in China.</title>
        <authorList>
            <person name="Lu H."/>
        </authorList>
    </citation>
    <scope>NUCLEOTIDE SEQUENCE [LARGE SCALE GENOMIC DNA]</scope>
    <source>
        <strain evidence="2 3">CY13W</strain>
    </source>
</reference>
<proteinExistence type="predicted"/>
<organism evidence="2 3">
    <name type="scientific">Duganella qianjiadongensis</name>
    <dbReference type="NCBI Taxonomy" id="2692176"/>
    <lineage>
        <taxon>Bacteria</taxon>
        <taxon>Pseudomonadati</taxon>
        <taxon>Pseudomonadota</taxon>
        <taxon>Betaproteobacteria</taxon>
        <taxon>Burkholderiales</taxon>
        <taxon>Oxalobacteraceae</taxon>
        <taxon>Telluria group</taxon>
        <taxon>Duganella</taxon>
    </lineage>
</organism>
<protein>
    <submittedName>
        <fullName evidence="2">Uncharacterized protein</fullName>
    </submittedName>
</protein>
<gene>
    <name evidence="2" type="ORF">GTP27_04800</name>
</gene>
<evidence type="ECO:0000256" key="1">
    <source>
        <dbReference type="SAM" id="Coils"/>
    </source>
</evidence>
<evidence type="ECO:0000313" key="3">
    <source>
        <dbReference type="Proteomes" id="UP000478090"/>
    </source>
</evidence>
<keyword evidence="3" id="KW-1185">Reference proteome</keyword>
<keyword evidence="1" id="KW-0175">Coiled coil</keyword>
<evidence type="ECO:0000313" key="2">
    <source>
        <dbReference type="EMBL" id="MYM38643.1"/>
    </source>
</evidence>
<feature type="coiled-coil region" evidence="1">
    <location>
        <begin position="20"/>
        <end position="47"/>
    </location>
</feature>
<dbReference type="RefSeq" id="WP_161038025.1">
    <property type="nucleotide sequence ID" value="NZ_WWCM01000002.1"/>
</dbReference>